<feature type="active site" description="Nucleophile" evidence="8">
    <location>
        <position position="31"/>
    </location>
</feature>
<reference evidence="11 21" key="1">
    <citation type="submission" date="2015-11" db="EMBL/GenBank/DDBJ databases">
        <authorList>
            <person name="Kook J.-K."/>
            <person name="Park S.-N."/>
            <person name="Lim Y.K."/>
            <person name="Jo E."/>
        </authorList>
    </citation>
    <scope>NUCLEOTIDE SEQUENCE [LARGE SCALE GENOMIC DNA]</scope>
    <source>
        <strain evidence="11 21">ChDC F306</strain>
    </source>
</reference>
<sequence length="103" mass="11396">MAIVKGTKENFEAEVLKANGVVVVDFGANWCGPCKSLVPILDEVVEEDPNKKIVKVDIDEQEELAAQYKIMSVPTLLVFRNGEIIDKSIGLIQKHEVKALFAK</sequence>
<evidence type="ECO:0000313" key="19">
    <source>
        <dbReference type="EMBL" id="PHI12752.1"/>
    </source>
</evidence>
<evidence type="ECO:0000256" key="2">
    <source>
        <dbReference type="ARBA" id="ARBA00022448"/>
    </source>
</evidence>
<dbReference type="InterPro" id="IPR005746">
    <property type="entry name" value="Thioredoxin"/>
</dbReference>
<dbReference type="Proteomes" id="UP000224182">
    <property type="component" value="Unassembled WGS sequence"/>
</dbReference>
<evidence type="ECO:0000256" key="1">
    <source>
        <dbReference type="ARBA" id="ARBA00008987"/>
    </source>
</evidence>
<dbReference type="InterPro" id="IPR036249">
    <property type="entry name" value="Thioredoxin-like_sf"/>
</dbReference>
<dbReference type="Proteomes" id="UP000196759">
    <property type="component" value="Chromosome"/>
</dbReference>
<dbReference type="EMBL" id="CP013121">
    <property type="protein sequence ID" value="ALM95060.1"/>
    <property type="molecule type" value="Genomic_DNA"/>
</dbReference>
<dbReference type="SUPFAM" id="SSF52833">
    <property type="entry name" value="Thioredoxin-like"/>
    <property type="match status" value="1"/>
</dbReference>
<dbReference type="RefSeq" id="WP_005895481.1">
    <property type="nucleotide sequence ID" value="NZ_CP013121.1"/>
</dbReference>
<reference evidence="13 24" key="10">
    <citation type="submission" date="2017-06" db="EMBL/GenBank/DDBJ databases">
        <title>Genome sequencing of Fusobacterium nucleatum subsp. polymorphum KCOM 1275 (=ChDC F310).</title>
        <authorList>
            <person name="Kook J.-K."/>
            <person name="Park S.-N."/>
            <person name="Lim Y.K."/>
            <person name="Roh H."/>
        </authorList>
    </citation>
    <scope>NUCLEOTIDE SEQUENCE [LARGE SCALE GENOMIC DNA]</scope>
    <source>
        <strain evidence="13 24">KCOM 1275</strain>
    </source>
</reference>
<dbReference type="Proteomes" id="UP000221504">
    <property type="component" value="Unassembled WGS sequence"/>
</dbReference>
<dbReference type="EMBL" id="NIRJ01000001">
    <property type="protein sequence ID" value="PHH96205.1"/>
    <property type="molecule type" value="Genomic_DNA"/>
</dbReference>
<dbReference type="GO" id="GO:0045454">
    <property type="term" value="P:cell redox homeostasis"/>
    <property type="evidence" value="ECO:0007669"/>
    <property type="project" value="TreeGrafter"/>
</dbReference>
<dbReference type="GO" id="GO:0015035">
    <property type="term" value="F:protein-disulfide reductase activity"/>
    <property type="evidence" value="ECO:0007669"/>
    <property type="project" value="UniProtKB-UniRule"/>
</dbReference>
<dbReference type="PIRSF" id="PIRSF000077">
    <property type="entry name" value="Thioredoxin"/>
    <property type="match status" value="1"/>
</dbReference>
<reference evidence="12 22" key="5">
    <citation type="submission" date="2017-06" db="EMBL/GenBank/DDBJ databases">
        <title>Draft genome sequence of Fusobacterium nucleatum subsp. polymorphum KCOM 1260 (=ChDC F218).</title>
        <authorList>
            <person name="Kook J.-K."/>
            <person name="Park S.-N."/>
            <person name="Lim Y.K."/>
            <person name="Roh H."/>
        </authorList>
    </citation>
    <scope>NUCLEOTIDE SEQUENCE [LARGE SCALE GENOMIC DNA]</scope>
    <source>
        <strain evidence="12">KCOM 1260</strain>
        <strain evidence="22">KCOM 1260 (ChDC F218)</strain>
    </source>
</reference>
<dbReference type="EMBL" id="CP022123">
    <property type="protein sequence ID" value="ASG28851.1"/>
    <property type="molecule type" value="Genomic_DNA"/>
</dbReference>
<evidence type="ECO:0000313" key="16">
    <source>
        <dbReference type="EMBL" id="PHH99272.1"/>
    </source>
</evidence>
<keyword evidence="5 9" id="KW-0676">Redox-active center</keyword>
<evidence type="ECO:0000313" key="11">
    <source>
        <dbReference type="EMBL" id="ALM95060.1"/>
    </source>
</evidence>
<dbReference type="EMBL" id="CP021934">
    <property type="protein sequence ID" value="ASC03845.1"/>
    <property type="molecule type" value="Genomic_DNA"/>
</dbReference>
<dbReference type="Proteomes" id="UP000221852">
    <property type="component" value="Unassembled WGS sequence"/>
</dbReference>
<evidence type="ECO:0000256" key="9">
    <source>
        <dbReference type="PIRSR" id="PIRSR000077-4"/>
    </source>
</evidence>
<reference evidence="15 30" key="3">
    <citation type="submission" date="2017-06" db="EMBL/GenBank/DDBJ databases">
        <title>Draft genome sequence of Fusobacterium nucleatum subsp. polymorphum KCOM 1002 (=ChDC F175).</title>
        <authorList>
            <person name="Kook J.-K."/>
            <person name="Park S.-N."/>
            <person name="Lim Y.K."/>
            <person name="Roh H."/>
        </authorList>
    </citation>
    <scope>NUCLEOTIDE SEQUENCE [LARGE SCALE GENOMIC DNA]</scope>
    <source>
        <strain evidence="15">KCOM 1002</strain>
        <strain evidence="30">KCOM 1002 (ChDC F175)</strain>
    </source>
</reference>
<dbReference type="PANTHER" id="PTHR45663:SF11">
    <property type="entry name" value="GEO12009P1"/>
    <property type="match status" value="1"/>
</dbReference>
<comment type="similarity">
    <text evidence="1 7">Belongs to the thioredoxin family.</text>
</comment>
<feature type="site" description="Contributes to redox potential value" evidence="8">
    <location>
        <position position="33"/>
    </location>
</feature>
<evidence type="ECO:0000313" key="13">
    <source>
        <dbReference type="EMBL" id="ASG28851.1"/>
    </source>
</evidence>
<dbReference type="NCBIfam" id="TIGR01068">
    <property type="entry name" value="thioredoxin"/>
    <property type="match status" value="1"/>
</dbReference>
<dbReference type="EMBL" id="NIRQ01000001">
    <property type="protein sequence ID" value="PHI12752.1"/>
    <property type="molecule type" value="Genomic_DNA"/>
</dbReference>
<dbReference type="Proteomes" id="UP000224507">
    <property type="component" value="Unassembled WGS sequence"/>
</dbReference>
<dbReference type="PRINTS" id="PR00421">
    <property type="entry name" value="THIOREDOXIN"/>
</dbReference>
<dbReference type="PROSITE" id="PS51352">
    <property type="entry name" value="THIOREDOXIN_2"/>
    <property type="match status" value="1"/>
</dbReference>
<dbReference type="InterPro" id="IPR013766">
    <property type="entry name" value="Thioredoxin_domain"/>
</dbReference>
<evidence type="ECO:0000313" key="22">
    <source>
        <dbReference type="Proteomes" id="UP000196759"/>
    </source>
</evidence>
<evidence type="ECO:0000256" key="7">
    <source>
        <dbReference type="PIRNR" id="PIRNR000077"/>
    </source>
</evidence>
<evidence type="ECO:0000313" key="15">
    <source>
        <dbReference type="EMBL" id="PHH96205.1"/>
    </source>
</evidence>
<dbReference type="Proteomes" id="UP000223525">
    <property type="component" value="Unassembled WGS sequence"/>
</dbReference>
<reference evidence="18 25" key="6">
    <citation type="submission" date="2017-06" db="EMBL/GenBank/DDBJ databases">
        <title>Draft genome sequence of Fusobacterium nucleatum subsp. polymorphum KCOM 1267 (=ChDC F290).</title>
        <authorList>
            <person name="Kook J.-K."/>
            <person name="Park S.-N."/>
            <person name="Lim Y.K."/>
            <person name="Roh H."/>
        </authorList>
    </citation>
    <scope>NUCLEOTIDE SEQUENCE [LARGE SCALE GENOMIC DNA]</scope>
    <source>
        <strain evidence="18">KCOM 1267</strain>
        <strain evidence="25">KCOM 1267(ChDC F290)</strain>
    </source>
</reference>
<dbReference type="KEGG" id="fpol:ERS445057_02254"/>
<dbReference type="GO" id="GO:0016853">
    <property type="term" value="F:isomerase activity"/>
    <property type="evidence" value="ECO:0007669"/>
    <property type="project" value="UniProtKB-KW"/>
</dbReference>
<feature type="site" description="Contributes to redox potential value" evidence="8">
    <location>
        <position position="32"/>
    </location>
</feature>
<feature type="site" description="Deprotonates C-terminal active site Cys" evidence="8">
    <location>
        <position position="25"/>
    </location>
</feature>
<reference evidence="20 29" key="8">
    <citation type="submission" date="2017-06" db="EMBL/GenBank/DDBJ databases">
        <title>Draft genome sequence of Fusobacterium nucleatum subsp. polymorphum KCOM 1274 (=ChDC F309).</title>
        <authorList>
            <person name="Kook J.-K."/>
            <person name="Park S.-N."/>
            <person name="Lim Y.K."/>
            <person name="Roh H."/>
        </authorList>
    </citation>
    <scope>NUCLEOTIDE SEQUENCE [LARGE SCALE GENOMIC DNA]</scope>
    <source>
        <strain evidence="20">KCOM 1274</strain>
        <strain evidence="29">KCOM 1274 (ChDC F309)</strain>
    </source>
</reference>
<dbReference type="GeneID" id="45636000"/>
<evidence type="ECO:0000313" key="14">
    <source>
        <dbReference type="EMBL" id="OWP26136.1"/>
    </source>
</evidence>
<evidence type="ECO:0000256" key="3">
    <source>
        <dbReference type="ARBA" id="ARBA00022982"/>
    </source>
</evidence>
<dbReference type="EMBL" id="NHRT01000001">
    <property type="protein sequence ID" value="OWP26136.1"/>
    <property type="molecule type" value="Genomic_DNA"/>
</dbReference>
<dbReference type="EMBL" id="NIRM01000001">
    <property type="protein sequence ID" value="PHI10498.1"/>
    <property type="molecule type" value="Genomic_DNA"/>
</dbReference>
<dbReference type="Proteomes" id="UP000225199">
    <property type="component" value="Unassembled WGS sequence"/>
</dbReference>
<evidence type="ECO:0000313" key="18">
    <source>
        <dbReference type="EMBL" id="PHI10498.1"/>
    </source>
</evidence>
<accession>A0A0D6H1I7</accession>
<keyword evidence="11" id="KW-0413">Isomerase</keyword>
<dbReference type="CDD" id="cd02947">
    <property type="entry name" value="TRX_family"/>
    <property type="match status" value="1"/>
</dbReference>
<organism evidence="20 29">
    <name type="scientific">Fusobacterium nucleatum subsp. polymorphum</name>
    <name type="common">Fusobacterium polymorphum</name>
    <dbReference type="NCBI Taxonomy" id="76857"/>
    <lineage>
        <taxon>Bacteria</taxon>
        <taxon>Fusobacteriati</taxon>
        <taxon>Fusobacteriota</taxon>
        <taxon>Fusobacteriia</taxon>
        <taxon>Fusobacteriales</taxon>
        <taxon>Fusobacteriaceae</taxon>
        <taxon>Fusobacterium</taxon>
    </lineage>
</organism>
<evidence type="ECO:0000256" key="6">
    <source>
        <dbReference type="NCBIfam" id="TIGR01068"/>
    </source>
</evidence>
<dbReference type="Proteomes" id="UP000067061">
    <property type="component" value="Chromosome"/>
</dbReference>
<reference evidence="17 28" key="7">
    <citation type="submission" date="2017-06" db="EMBL/GenBank/DDBJ databases">
        <title>Draft genome sequence of Fusobacterium nucleatum subsp. polymorphum KCOM 1271 (=ChDC F305).</title>
        <authorList>
            <person name="Kook J.-K."/>
            <person name="Park S.-N."/>
            <person name="Lim Y.K."/>
            <person name="Roh H."/>
        </authorList>
    </citation>
    <scope>NUCLEOTIDE SEQUENCE [LARGE SCALE GENOMIC DNA]</scope>
    <source>
        <strain evidence="17">KCOM 1271</strain>
        <strain evidence="28">KCOM 1271 (ChDC F305)</strain>
    </source>
</reference>
<name>A0A0D6H1I7_FUSNP</name>
<evidence type="ECO:0000313" key="24">
    <source>
        <dbReference type="Proteomes" id="UP000197638"/>
    </source>
</evidence>
<reference evidence="19 26" key="9">
    <citation type="submission" date="2017-06" db="EMBL/GenBank/DDBJ databases">
        <title>Draft genome sequence of Fusobacterium nucleatum subsp. polymorphum KCOM 1330 (=ChDC F330).</title>
        <authorList>
            <person name="Kook J.-K."/>
            <person name="Park S.-N."/>
            <person name="Lim Y.K."/>
            <person name="Roh H."/>
        </authorList>
    </citation>
    <scope>NUCLEOTIDE SEQUENCE [LARGE SCALE GENOMIC DNA]</scope>
    <source>
        <strain evidence="19">KCOM 1330</strain>
        <strain evidence="26">KCOM 1330 (ChDC F330)</strain>
    </source>
</reference>
<evidence type="ECO:0000313" key="20">
    <source>
        <dbReference type="EMBL" id="PHI15120.1"/>
    </source>
</evidence>
<keyword evidence="3" id="KW-0249">Electron transport</keyword>
<evidence type="ECO:0000313" key="23">
    <source>
        <dbReference type="Proteomes" id="UP000197470"/>
    </source>
</evidence>
<evidence type="ECO:0000256" key="4">
    <source>
        <dbReference type="ARBA" id="ARBA00023157"/>
    </source>
</evidence>
<evidence type="ECO:0000313" key="30">
    <source>
        <dbReference type="Proteomes" id="UP000225199"/>
    </source>
</evidence>
<evidence type="ECO:0000313" key="28">
    <source>
        <dbReference type="Proteomes" id="UP000224182"/>
    </source>
</evidence>
<reference evidence="16 27" key="4">
    <citation type="submission" date="2017-06" db="EMBL/GenBank/DDBJ databases">
        <title>Draft genome sequence of Fusobacterium nucleatum subsp. polymorphum KCOM 1248 (=ChDC F113).</title>
        <authorList>
            <person name="Kook J.-K."/>
            <person name="Park S.-N."/>
            <person name="Lim Y.K."/>
            <person name="Roh H."/>
        </authorList>
    </citation>
    <scope>NUCLEOTIDE SEQUENCE [LARGE SCALE GENOMIC DNA]</scope>
    <source>
        <strain evidence="16">KCOM 1248</strain>
        <strain evidence="27">KCOM 1248 (ChDC F113)</strain>
    </source>
</reference>
<evidence type="ECO:0000313" key="17">
    <source>
        <dbReference type="EMBL" id="PHI07234.1"/>
    </source>
</evidence>
<evidence type="ECO:0000313" key="27">
    <source>
        <dbReference type="Proteomes" id="UP000223525"/>
    </source>
</evidence>
<dbReference type="AlphaFoldDB" id="A0A0D6H1I7"/>
<dbReference type="GO" id="GO:0005829">
    <property type="term" value="C:cytosol"/>
    <property type="evidence" value="ECO:0007669"/>
    <property type="project" value="TreeGrafter"/>
</dbReference>
<evidence type="ECO:0000256" key="5">
    <source>
        <dbReference type="ARBA" id="ARBA00023284"/>
    </source>
</evidence>
<evidence type="ECO:0000259" key="10">
    <source>
        <dbReference type="PROSITE" id="PS51352"/>
    </source>
</evidence>
<evidence type="ECO:0000313" key="29">
    <source>
        <dbReference type="Proteomes" id="UP000224507"/>
    </source>
</evidence>
<dbReference type="PANTHER" id="PTHR45663">
    <property type="entry name" value="GEO12009P1"/>
    <property type="match status" value="1"/>
</dbReference>
<reference evidence="14 23" key="2">
    <citation type="submission" date="2017-05" db="EMBL/GenBank/DDBJ databases">
        <title>Genome sequencing of Fusobacterium nucleatum subsp. polymorphum KCOM 1001 (=ChDC F119).</title>
        <authorList>
            <person name="Kook J.-K."/>
            <person name="Park S.-N."/>
            <person name="Lim Y.K."/>
            <person name="Roh H."/>
        </authorList>
    </citation>
    <scope>NUCLEOTIDE SEQUENCE [LARGE SCALE GENOMIC DNA]</scope>
    <source>
        <strain evidence="14 23">KCOM 1001</strain>
    </source>
</reference>
<feature type="disulfide bond" description="Redox-active" evidence="9">
    <location>
        <begin position="31"/>
        <end position="34"/>
    </location>
</feature>
<gene>
    <name evidence="20" type="primary">trxA</name>
    <name evidence="16" type="ORF">CA836_05920</name>
    <name evidence="14" type="ORF">CA839_09805</name>
    <name evidence="15" type="ORF">CA840_01830</name>
    <name evidence="12" type="ORF">CBG50_11675</name>
    <name evidence="18" type="ORF">CBG52_05015</name>
    <name evidence="17" type="ORF">CBG54_09600</name>
    <name evidence="20" type="ORF">CBG56_07515</name>
    <name evidence="19" type="ORF">CBG59_02785</name>
    <name evidence="13" type="ORF">CBG61_08005</name>
    <name evidence="11" type="ORF">RO02_10795</name>
</gene>
<dbReference type="Proteomes" id="UP000197638">
    <property type="component" value="Chromosome"/>
</dbReference>
<evidence type="ECO:0000313" key="12">
    <source>
        <dbReference type="EMBL" id="ASC03845.1"/>
    </source>
</evidence>
<keyword evidence="2" id="KW-0813">Transport</keyword>
<evidence type="ECO:0000313" key="25">
    <source>
        <dbReference type="Proteomes" id="UP000221504"/>
    </source>
</evidence>
<dbReference type="Pfam" id="PF00085">
    <property type="entry name" value="Thioredoxin"/>
    <property type="match status" value="1"/>
</dbReference>
<dbReference type="FunFam" id="3.40.30.10:FF:000001">
    <property type="entry name" value="Thioredoxin"/>
    <property type="match status" value="1"/>
</dbReference>
<dbReference type="Proteomes" id="UP000197470">
    <property type="component" value="Unassembled WGS sequence"/>
</dbReference>
<dbReference type="EMBL" id="NIRK01000001">
    <property type="protein sequence ID" value="PHH99272.1"/>
    <property type="molecule type" value="Genomic_DNA"/>
</dbReference>
<keyword evidence="22" id="KW-1185">Reference proteome</keyword>
<evidence type="ECO:0000256" key="8">
    <source>
        <dbReference type="PIRSR" id="PIRSR000077-1"/>
    </source>
</evidence>
<dbReference type="EMBL" id="NIRN01000001">
    <property type="protein sequence ID" value="PHI07234.1"/>
    <property type="molecule type" value="Genomic_DNA"/>
</dbReference>
<evidence type="ECO:0000313" key="26">
    <source>
        <dbReference type="Proteomes" id="UP000221852"/>
    </source>
</evidence>
<dbReference type="Gene3D" id="3.40.30.10">
    <property type="entry name" value="Glutaredoxin"/>
    <property type="match status" value="1"/>
</dbReference>
<proteinExistence type="inferred from homology"/>
<feature type="domain" description="Thioredoxin" evidence="10">
    <location>
        <begin position="1"/>
        <end position="103"/>
    </location>
</feature>
<evidence type="ECO:0000313" key="21">
    <source>
        <dbReference type="Proteomes" id="UP000067061"/>
    </source>
</evidence>
<keyword evidence="4 9" id="KW-1015">Disulfide bond</keyword>
<dbReference type="EMBL" id="NIRO01000008">
    <property type="protein sequence ID" value="PHI15120.1"/>
    <property type="molecule type" value="Genomic_DNA"/>
</dbReference>
<feature type="active site" description="Nucleophile" evidence="8">
    <location>
        <position position="34"/>
    </location>
</feature>
<protein>
    <recommendedName>
        <fullName evidence="6 7">Thioredoxin</fullName>
    </recommendedName>
</protein>